<dbReference type="EMBL" id="JAADZU010000004">
    <property type="protein sequence ID" value="NDK88342.1"/>
    <property type="molecule type" value="Genomic_DNA"/>
</dbReference>
<dbReference type="Pfam" id="PF02769">
    <property type="entry name" value="AIRS_C"/>
    <property type="match status" value="1"/>
</dbReference>
<feature type="binding site" evidence="1">
    <location>
        <position position="159"/>
    </location>
    <ligand>
        <name>Mg(2+)</name>
        <dbReference type="ChEBI" id="CHEBI:18420"/>
        <label>2</label>
    </ligand>
</feature>
<dbReference type="SUPFAM" id="SSF56042">
    <property type="entry name" value="PurM C-terminal domain-like"/>
    <property type="match status" value="1"/>
</dbReference>
<dbReference type="AlphaFoldDB" id="A0A7K3LJ98"/>
<dbReference type="Proteomes" id="UP000466307">
    <property type="component" value="Unassembled WGS sequence"/>
</dbReference>
<feature type="binding site" evidence="1">
    <location>
        <position position="305"/>
    </location>
    <ligand>
        <name>Mg(2+)</name>
        <dbReference type="ChEBI" id="CHEBI:18420"/>
        <label>3</label>
    </ligand>
</feature>
<dbReference type="GO" id="GO:0009229">
    <property type="term" value="P:thiamine diphosphate biosynthetic process"/>
    <property type="evidence" value="ECO:0007669"/>
    <property type="project" value="UniProtKB-UniRule"/>
</dbReference>
<dbReference type="GO" id="GO:0005524">
    <property type="term" value="F:ATP binding"/>
    <property type="evidence" value="ECO:0007669"/>
    <property type="project" value="UniProtKB-UniRule"/>
</dbReference>
<dbReference type="Pfam" id="PF00586">
    <property type="entry name" value="AIRS"/>
    <property type="match status" value="1"/>
</dbReference>
<feature type="binding site" evidence="1">
    <location>
        <position position="308"/>
    </location>
    <ligand>
        <name>Mg(2+)</name>
        <dbReference type="ChEBI" id="CHEBI:18420"/>
        <label>5</label>
    </ligand>
</feature>
<gene>
    <name evidence="1" type="primary">thiL</name>
    <name evidence="5" type="ORF">GYA93_01905</name>
</gene>
<comment type="miscellaneous">
    <text evidence="1">Reaction mechanism of ThiL seems to utilize a direct, inline transfer of the gamma-phosphate of ATP to TMP rather than a phosphorylated enzyme intermediate.</text>
</comment>
<feature type="binding site" evidence="1">
    <location>
        <position position="129"/>
    </location>
    <ligand>
        <name>Mg(2+)</name>
        <dbReference type="ChEBI" id="CHEBI:18420"/>
        <label>1</label>
    </ligand>
</feature>
<organism evidence="5 6">
    <name type="scientific">Gordonia desulfuricans</name>
    <dbReference type="NCBI Taxonomy" id="89051"/>
    <lineage>
        <taxon>Bacteria</taxon>
        <taxon>Bacillati</taxon>
        <taxon>Actinomycetota</taxon>
        <taxon>Actinomycetes</taxon>
        <taxon>Mycobacteriales</taxon>
        <taxon>Gordoniaceae</taxon>
        <taxon>Gordonia</taxon>
    </lineage>
</organism>
<dbReference type="NCBIfam" id="NF004351">
    <property type="entry name" value="PRK05731.1-4"/>
    <property type="match status" value="1"/>
</dbReference>
<evidence type="ECO:0000259" key="4">
    <source>
        <dbReference type="Pfam" id="PF02769"/>
    </source>
</evidence>
<feature type="binding site" evidence="1">
    <location>
        <position position="207"/>
    </location>
    <ligand>
        <name>Mg(2+)</name>
        <dbReference type="ChEBI" id="CHEBI:18420"/>
        <label>1</label>
    </ligand>
</feature>
<feature type="binding site" evidence="1">
    <location>
        <position position="159"/>
    </location>
    <ligand>
        <name>Mg(2+)</name>
        <dbReference type="ChEBI" id="CHEBI:18420"/>
        <label>3</label>
    </ligand>
</feature>
<feature type="binding site" evidence="1">
    <location>
        <position position="116"/>
    </location>
    <ligand>
        <name>Mg(2+)</name>
        <dbReference type="ChEBI" id="CHEBI:18420"/>
        <label>3</label>
    </ligand>
</feature>
<dbReference type="EC" id="2.7.4.16" evidence="1"/>
<evidence type="ECO:0000259" key="3">
    <source>
        <dbReference type="Pfam" id="PF00586"/>
    </source>
</evidence>
<feature type="region of interest" description="Disordered" evidence="2">
    <location>
        <begin position="46"/>
        <end position="72"/>
    </location>
</feature>
<feature type="binding site" evidence="1">
    <location>
        <position position="130"/>
    </location>
    <ligand>
        <name>Mg(2+)</name>
        <dbReference type="ChEBI" id="CHEBI:18420"/>
        <label>2</label>
    </ligand>
</feature>
<dbReference type="Gene3D" id="3.90.650.10">
    <property type="entry name" value="PurM-like C-terminal domain"/>
    <property type="match status" value="1"/>
</dbReference>
<evidence type="ECO:0000313" key="6">
    <source>
        <dbReference type="Proteomes" id="UP000466307"/>
    </source>
</evidence>
<dbReference type="InterPro" id="IPR010918">
    <property type="entry name" value="PurM-like_C_dom"/>
</dbReference>
<accession>A0A7K3LJ98</accession>
<feature type="binding site" evidence="1">
    <location>
        <position position="116"/>
    </location>
    <ligand>
        <name>Mg(2+)</name>
        <dbReference type="ChEBI" id="CHEBI:18420"/>
        <label>4</label>
    </ligand>
</feature>
<dbReference type="HAMAP" id="MF_02128">
    <property type="entry name" value="TMP_kinase"/>
    <property type="match status" value="1"/>
</dbReference>
<feature type="binding site" evidence="1">
    <location>
        <position position="358"/>
    </location>
    <ligand>
        <name>substrate</name>
    </ligand>
</feature>
<dbReference type="PANTHER" id="PTHR30270">
    <property type="entry name" value="THIAMINE-MONOPHOSPHATE KINASE"/>
    <property type="match status" value="1"/>
</dbReference>
<comment type="similarity">
    <text evidence="1">Belongs to the thiamine-monophosphate kinase family.</text>
</comment>
<dbReference type="CDD" id="cd02194">
    <property type="entry name" value="ThiL"/>
    <property type="match status" value="1"/>
</dbReference>
<name>A0A7K3LJ98_9ACTN</name>
<keyword evidence="1" id="KW-0460">Magnesium</keyword>
<dbReference type="GO" id="GO:0009030">
    <property type="term" value="F:thiamine-phosphate kinase activity"/>
    <property type="evidence" value="ECO:0007669"/>
    <property type="project" value="UniProtKB-UniRule"/>
</dbReference>
<comment type="function">
    <text evidence="1">Catalyzes the ATP-dependent phosphorylation of thiamine-monophosphate (TMP) to form thiamine-pyrophosphate (TPP), the active form of vitamin B1.</text>
</comment>
<keyword evidence="1" id="KW-0784">Thiamine biosynthesis</keyword>
<keyword evidence="6" id="KW-1185">Reference proteome</keyword>
<dbReference type="SUPFAM" id="SSF55326">
    <property type="entry name" value="PurM N-terminal domain-like"/>
    <property type="match status" value="1"/>
</dbReference>
<evidence type="ECO:0000256" key="1">
    <source>
        <dbReference type="HAMAP-Rule" id="MF_02128"/>
    </source>
</evidence>
<reference evidence="5 6" key="1">
    <citation type="submission" date="2020-01" db="EMBL/GenBank/DDBJ databases">
        <title>Investigation of new actinobacteria for the biodesulphurisation of diesel fuel.</title>
        <authorList>
            <person name="Athi Narayanan S.M."/>
        </authorList>
    </citation>
    <scope>NUCLEOTIDE SEQUENCE [LARGE SCALE GENOMIC DNA]</scope>
    <source>
        <strain evidence="5 6">213E</strain>
    </source>
</reference>
<keyword evidence="1" id="KW-0479">Metal-binding</keyword>
<dbReference type="InterPro" id="IPR016188">
    <property type="entry name" value="PurM-like_N"/>
</dbReference>
<feature type="binding site" evidence="1">
    <location>
        <position position="137"/>
    </location>
    <ligand>
        <name>substrate</name>
    </ligand>
</feature>
<dbReference type="PANTHER" id="PTHR30270:SF0">
    <property type="entry name" value="THIAMINE-MONOPHOSPHATE KINASE"/>
    <property type="match status" value="1"/>
</dbReference>
<dbReference type="NCBIfam" id="TIGR01379">
    <property type="entry name" value="thiL"/>
    <property type="match status" value="1"/>
</dbReference>
<proteinExistence type="inferred from homology"/>
<comment type="caution">
    <text evidence="1">Lacks conserved residue(s) required for the propagation of feature annotation.</text>
</comment>
<keyword evidence="1 5" id="KW-0808">Transferase</keyword>
<feature type="domain" description="PurM-like N-terminal" evidence="3">
    <location>
        <begin position="114"/>
        <end position="223"/>
    </location>
</feature>
<dbReference type="InterPro" id="IPR006283">
    <property type="entry name" value="ThiL-like"/>
</dbReference>
<feature type="binding site" evidence="1">
    <location>
        <position position="130"/>
    </location>
    <ligand>
        <name>Mg(2+)</name>
        <dbReference type="ChEBI" id="CHEBI:18420"/>
        <label>1</label>
    </ligand>
</feature>
<keyword evidence="1" id="KW-0547">Nucleotide-binding</keyword>
<comment type="caution">
    <text evidence="5">The sequence shown here is derived from an EMBL/GenBank/DDBJ whole genome shotgun (WGS) entry which is preliminary data.</text>
</comment>
<keyword evidence="1 5" id="KW-0418">Kinase</keyword>
<protein>
    <recommendedName>
        <fullName evidence="1">Thiamine-monophosphate kinase</fullName>
        <shortName evidence="1">TMP kinase</shortName>
        <shortName evidence="1">Thiamine-phosphate kinase</shortName>
        <ecNumber evidence="1">2.7.4.16</ecNumber>
    </recommendedName>
</protein>
<comment type="catalytic activity">
    <reaction evidence="1">
        <text>thiamine phosphate + ATP = thiamine diphosphate + ADP</text>
        <dbReference type="Rhea" id="RHEA:15913"/>
        <dbReference type="ChEBI" id="CHEBI:30616"/>
        <dbReference type="ChEBI" id="CHEBI:37575"/>
        <dbReference type="ChEBI" id="CHEBI:58937"/>
        <dbReference type="ChEBI" id="CHEBI:456216"/>
        <dbReference type="EC" id="2.7.4.16"/>
    </reaction>
</comment>
<comment type="pathway">
    <text evidence="1">Cofactor biosynthesis; thiamine diphosphate biosynthesis; thiamine diphosphate from thiamine phosphate: step 1/1.</text>
</comment>
<dbReference type="InterPro" id="IPR036921">
    <property type="entry name" value="PurM-like_N_sf"/>
</dbReference>
<dbReference type="UniPathway" id="UPA00060">
    <property type="reaction ID" value="UER00142"/>
</dbReference>
<feature type="domain" description="PurM-like C-terminal" evidence="4">
    <location>
        <begin position="236"/>
        <end position="338"/>
    </location>
</feature>
<keyword evidence="1" id="KW-0067">ATP-binding</keyword>
<evidence type="ECO:0000313" key="5">
    <source>
        <dbReference type="EMBL" id="NDK88342.1"/>
    </source>
</evidence>
<feature type="binding site" evidence="1">
    <location>
        <position position="159"/>
    </location>
    <ligand>
        <name>Mg(2+)</name>
        <dbReference type="ChEBI" id="CHEBI:18420"/>
        <label>4</label>
    </ligand>
</feature>
<sequence>MGIGAVRSHSVLTTVGKYSPALGRWGRTPQPLDCWDTLLPTTAAVASRRRDRGGAHVPSDGVGETESDAFDPTRTVGEIGERAILTMFTRAAAARPAGTAEDTPTTGDIVIGSGDDAAVFDVGPTVISTDTVVQDRHFRLDWSTPEQIGARAVIQSAADIAAMGGRTVGVVVSLACPAHTEVGWVLRLNDAIVCATHELGARVLGGDLVQADEVVVSITVVGALDGLAPVTLSGARPGDVLAVSGPLGAAAAGLAVLSRSGPGPLERWRRVDDPRAAVAAAFLLPTPDLSQGMIAGRAGAHAMTDVSDGLVEELVTLARSSGVTVDVRADAVPRPAAVTRTAALLGADIRRWVLTGGEDHQLLGSFAPGAVPAGWTAIGTVEAGPAAVVVDGEPLTELHGWQAFG</sequence>
<feature type="binding site" evidence="1">
    <location>
        <position position="128"/>
    </location>
    <ligand>
        <name>Mg(2+)</name>
        <dbReference type="ChEBI" id="CHEBI:18420"/>
        <label>4</label>
    </ligand>
</feature>
<feature type="binding site" evidence="1">
    <location>
        <position position="307"/>
    </location>
    <ligand>
        <name>ATP</name>
        <dbReference type="ChEBI" id="CHEBI:30616"/>
    </ligand>
</feature>
<dbReference type="InterPro" id="IPR036676">
    <property type="entry name" value="PurM-like_C_sf"/>
</dbReference>
<evidence type="ECO:0000256" key="2">
    <source>
        <dbReference type="SAM" id="MobiDB-lite"/>
    </source>
</evidence>
<dbReference type="GO" id="GO:0009228">
    <property type="term" value="P:thiamine biosynthetic process"/>
    <property type="evidence" value="ECO:0007669"/>
    <property type="project" value="UniProtKB-KW"/>
</dbReference>
<dbReference type="GO" id="GO:0000287">
    <property type="term" value="F:magnesium ion binding"/>
    <property type="evidence" value="ECO:0007669"/>
    <property type="project" value="UniProtKB-UniRule"/>
</dbReference>
<dbReference type="Gene3D" id="3.30.1330.10">
    <property type="entry name" value="PurM-like, N-terminal domain"/>
    <property type="match status" value="1"/>
</dbReference>
<feature type="binding site" evidence="1">
    <location>
        <position position="401"/>
    </location>
    <ligand>
        <name>substrate</name>
    </ligand>
</feature>
<feature type="binding site" evidence="1">
    <location>
        <begin position="206"/>
        <end position="207"/>
    </location>
    <ligand>
        <name>ATP</name>
        <dbReference type="ChEBI" id="CHEBI:30616"/>
    </ligand>
</feature>